<sequence>MAEPALHRAEAAPISEIVSQVEALAPARRLADPQLVAAAARAWSTNTIRAFLSDLKIWDQWCRRRGLATARADAEAVASYLRALSGVEQDPRNPLKQRAPATIERYLVNIGWAYRMAGLDDPTAAPLVRLELKGLRKLLGTRQRQARGIRFKGEVSDLDDPATGICLAHLLKASRRDMLGARDRALLRVAYDSGCRRSELVAIVCDAVEGPDSDGSGTLFIASSKTDRERAGAIAYLSPATMQAIEEWKRAGAIAGGPLFRRVETYFDGSVRSVGEGPLHPNTITLIYRRLIRAAFEKKLLGTMSETELERWLAAVSSHSIRVGVAQDNFAAGESLPAIMQAYRWRDPKTVMRYGARLAAKSGASARLARRFQENR</sequence>
<evidence type="ECO:0000256" key="1">
    <source>
        <dbReference type="ARBA" id="ARBA00022829"/>
    </source>
</evidence>
<dbReference type="RefSeq" id="WP_007406702.1">
    <property type="nucleotide sequence ID" value="NZ_BBJS01000043.1"/>
</dbReference>
<dbReference type="GO" id="GO:0015074">
    <property type="term" value="P:DNA integration"/>
    <property type="evidence" value="ECO:0007669"/>
    <property type="project" value="UniProtKB-KW"/>
</dbReference>
<evidence type="ECO:0000256" key="4">
    <source>
        <dbReference type="ARBA" id="ARBA00023172"/>
    </source>
</evidence>
<evidence type="ECO:0000259" key="6">
    <source>
        <dbReference type="PROSITE" id="PS51898"/>
    </source>
</evidence>
<dbReference type="Gene3D" id="1.10.443.10">
    <property type="entry name" value="Intergrase catalytic core"/>
    <property type="match status" value="1"/>
</dbReference>
<evidence type="ECO:0000256" key="5">
    <source>
        <dbReference type="PROSITE-ProRule" id="PRU01248"/>
    </source>
</evidence>
<keyword evidence="2" id="KW-0229">DNA integration</keyword>
<dbReference type="InterPro" id="IPR002104">
    <property type="entry name" value="Integrase_catalytic"/>
</dbReference>
<keyword evidence="3 5" id="KW-0238">DNA-binding</keyword>
<keyword evidence="9" id="KW-1185">Reference proteome</keyword>
<dbReference type="EMBL" id="BBJS01000043">
    <property type="protein sequence ID" value="GAN14639.1"/>
    <property type="molecule type" value="Genomic_DNA"/>
</dbReference>
<accession>A0A0C9N512</accession>
<evidence type="ECO:0000313" key="8">
    <source>
        <dbReference type="EMBL" id="GAN14639.1"/>
    </source>
</evidence>
<protein>
    <submittedName>
        <fullName evidence="8">DNA, contig: SP643</fullName>
    </submittedName>
</protein>
<evidence type="ECO:0000256" key="2">
    <source>
        <dbReference type="ARBA" id="ARBA00022908"/>
    </source>
</evidence>
<proteinExistence type="predicted"/>
<dbReference type="InterPro" id="IPR013762">
    <property type="entry name" value="Integrase-like_cat_sf"/>
</dbReference>
<dbReference type="PROSITE" id="PS51898">
    <property type="entry name" value="TYR_RECOMBINASE"/>
    <property type="match status" value="1"/>
</dbReference>
<dbReference type="InterPro" id="IPR011010">
    <property type="entry name" value="DNA_brk_join_enz"/>
</dbReference>
<dbReference type="Pfam" id="PF00589">
    <property type="entry name" value="Phage_integrase"/>
    <property type="match status" value="1"/>
</dbReference>
<dbReference type="SUPFAM" id="SSF56349">
    <property type="entry name" value="DNA breaking-rejoining enzymes"/>
    <property type="match status" value="1"/>
</dbReference>
<reference evidence="8 9" key="1">
    <citation type="submission" date="2014-08" db="EMBL/GenBank/DDBJ databases">
        <title>Whole genome shotgun sequence of Sphingomonas paucimobilis NBRC 13935.</title>
        <authorList>
            <person name="Hosoyama A."/>
            <person name="Hashimoto M."/>
            <person name="Hosoyama Y."/>
            <person name="Noguchi M."/>
            <person name="Uohara A."/>
            <person name="Ohji S."/>
            <person name="Katano-Makiyama Y."/>
            <person name="Ichikawa N."/>
            <person name="Kimura A."/>
            <person name="Yamazoe A."/>
            <person name="Fujita N."/>
        </authorList>
    </citation>
    <scope>NUCLEOTIDE SEQUENCE [LARGE SCALE GENOMIC DNA]</scope>
    <source>
        <strain evidence="8 9">NBRC 13935</strain>
    </source>
</reference>
<keyword evidence="4" id="KW-0233">DNA recombination</keyword>
<dbReference type="GO" id="GO:0007059">
    <property type="term" value="P:chromosome segregation"/>
    <property type="evidence" value="ECO:0007669"/>
    <property type="project" value="UniProtKB-KW"/>
</dbReference>
<dbReference type="PROSITE" id="PS51900">
    <property type="entry name" value="CB"/>
    <property type="match status" value="1"/>
</dbReference>
<dbReference type="PANTHER" id="PTHR30349">
    <property type="entry name" value="PHAGE INTEGRASE-RELATED"/>
    <property type="match status" value="1"/>
</dbReference>
<dbReference type="Proteomes" id="UP000032025">
    <property type="component" value="Unassembled WGS sequence"/>
</dbReference>
<feature type="domain" description="Tyr recombinase" evidence="6">
    <location>
        <begin position="157"/>
        <end position="368"/>
    </location>
</feature>
<evidence type="ECO:0000313" key="9">
    <source>
        <dbReference type="Proteomes" id="UP000032025"/>
    </source>
</evidence>
<dbReference type="Gene3D" id="1.10.150.130">
    <property type="match status" value="1"/>
</dbReference>
<dbReference type="InterPro" id="IPR050090">
    <property type="entry name" value="Tyrosine_recombinase_XerCD"/>
</dbReference>
<dbReference type="GeneID" id="78525618"/>
<organism evidence="8 9">
    <name type="scientific">Sphingomonas paucimobilis NBRC 13935</name>
    <dbReference type="NCBI Taxonomy" id="1219050"/>
    <lineage>
        <taxon>Bacteria</taxon>
        <taxon>Pseudomonadati</taxon>
        <taxon>Pseudomonadota</taxon>
        <taxon>Alphaproteobacteria</taxon>
        <taxon>Sphingomonadales</taxon>
        <taxon>Sphingomonadaceae</taxon>
        <taxon>Sphingomonas</taxon>
    </lineage>
</organism>
<dbReference type="SUPFAM" id="SSF47823">
    <property type="entry name" value="lambda integrase-like, N-terminal domain"/>
    <property type="match status" value="1"/>
</dbReference>
<evidence type="ECO:0000259" key="7">
    <source>
        <dbReference type="PROSITE" id="PS51900"/>
    </source>
</evidence>
<name>A0A0C9N512_SPHPI</name>
<dbReference type="InterPro" id="IPR044068">
    <property type="entry name" value="CB"/>
</dbReference>
<dbReference type="GO" id="GO:0003677">
    <property type="term" value="F:DNA binding"/>
    <property type="evidence" value="ECO:0007669"/>
    <property type="project" value="UniProtKB-UniRule"/>
</dbReference>
<evidence type="ECO:0000256" key="3">
    <source>
        <dbReference type="ARBA" id="ARBA00023125"/>
    </source>
</evidence>
<dbReference type="InterPro" id="IPR010998">
    <property type="entry name" value="Integrase_recombinase_N"/>
</dbReference>
<gene>
    <name evidence="8" type="ORF">SP6_43_01380</name>
</gene>
<feature type="domain" description="Core-binding (CB)" evidence="7">
    <location>
        <begin position="34"/>
        <end position="118"/>
    </location>
</feature>
<dbReference type="AlphaFoldDB" id="A0A0C9N512"/>
<dbReference type="PANTHER" id="PTHR30349:SF81">
    <property type="entry name" value="TYROSINE RECOMBINASE XERC"/>
    <property type="match status" value="1"/>
</dbReference>
<dbReference type="GO" id="GO:0006310">
    <property type="term" value="P:DNA recombination"/>
    <property type="evidence" value="ECO:0007669"/>
    <property type="project" value="UniProtKB-KW"/>
</dbReference>
<comment type="caution">
    <text evidence="8">The sequence shown here is derived from an EMBL/GenBank/DDBJ whole genome shotgun (WGS) entry which is preliminary data.</text>
</comment>
<keyword evidence="1" id="KW-0159">Chromosome partition</keyword>